<organism evidence="2 3">
    <name type="scientific">Alkalihalobacterium chitinilyticum</name>
    <dbReference type="NCBI Taxonomy" id="2980103"/>
    <lineage>
        <taxon>Bacteria</taxon>
        <taxon>Bacillati</taxon>
        <taxon>Bacillota</taxon>
        <taxon>Bacilli</taxon>
        <taxon>Bacillales</taxon>
        <taxon>Bacillaceae</taxon>
        <taxon>Alkalihalobacterium</taxon>
    </lineage>
</organism>
<dbReference type="EMBL" id="JAOTPO010000014">
    <property type="protein sequence ID" value="MDE5415226.1"/>
    <property type="molecule type" value="Genomic_DNA"/>
</dbReference>
<feature type="region of interest" description="Disordered" evidence="1">
    <location>
        <begin position="79"/>
        <end position="99"/>
    </location>
</feature>
<sequence>MSKEVSINISVFRSSVSKLKTSVARIEAKRPTNAFRNTNIEPFTKDLENAIEAIELLERYKGILEADVTILEQTGEQMREKDQELASVYHPNSGPQLIR</sequence>
<keyword evidence="3" id="KW-1185">Reference proteome</keyword>
<accession>A0ABT5VIE8</accession>
<reference evidence="2" key="1">
    <citation type="submission" date="2024-05" db="EMBL/GenBank/DDBJ databases">
        <title>Alkalihalobacillus sp. strain MEB203 novel alkaliphilic bacterium from Lonar Lake, India.</title>
        <authorList>
            <person name="Joshi A."/>
            <person name="Thite S."/>
            <person name="Mengade P."/>
        </authorList>
    </citation>
    <scope>NUCLEOTIDE SEQUENCE</scope>
    <source>
        <strain evidence="2">MEB 203</strain>
    </source>
</reference>
<protein>
    <submittedName>
        <fullName evidence="2">TIGR04197 family type VII secretion effector</fullName>
    </submittedName>
</protein>
<comment type="caution">
    <text evidence="2">The sequence shown here is derived from an EMBL/GenBank/DDBJ whole genome shotgun (WGS) entry which is preliminary data.</text>
</comment>
<dbReference type="InterPro" id="IPR021477">
    <property type="entry name" value="TVIIS_effector_SACOL2603_fam"/>
</dbReference>
<proteinExistence type="predicted"/>
<dbReference type="RefSeq" id="WP_275119832.1">
    <property type="nucleotide sequence ID" value="NZ_JAOTPO010000014.1"/>
</dbReference>
<dbReference type="NCBIfam" id="TIGR04197">
    <property type="entry name" value="T7SS_SACOL2603"/>
    <property type="match status" value="1"/>
</dbReference>
<evidence type="ECO:0000313" key="2">
    <source>
        <dbReference type="EMBL" id="MDE5415226.1"/>
    </source>
</evidence>
<name>A0ABT5VIE8_9BACI</name>
<evidence type="ECO:0000313" key="3">
    <source>
        <dbReference type="Proteomes" id="UP001148125"/>
    </source>
</evidence>
<evidence type="ECO:0000256" key="1">
    <source>
        <dbReference type="SAM" id="MobiDB-lite"/>
    </source>
</evidence>
<dbReference type="Proteomes" id="UP001148125">
    <property type="component" value="Unassembled WGS sequence"/>
</dbReference>
<gene>
    <name evidence="2" type="ORF">N7Z68_17845</name>
</gene>